<dbReference type="InterPro" id="IPR057739">
    <property type="entry name" value="Glyco_hydro_29_N"/>
</dbReference>
<dbReference type="Pfam" id="PF01120">
    <property type="entry name" value="Alpha_L_fucos"/>
    <property type="match status" value="1"/>
</dbReference>
<feature type="domain" description="Glycoside hydrolase family 29 N-terminal" evidence="9">
    <location>
        <begin position="30"/>
        <end position="364"/>
    </location>
</feature>
<dbReference type="InterPro" id="IPR000933">
    <property type="entry name" value="Glyco_hydro_29"/>
</dbReference>
<evidence type="ECO:0000256" key="4">
    <source>
        <dbReference type="ARBA" id="ARBA00022729"/>
    </source>
</evidence>
<sequence length="481" mass="55833">MRLLLLSVFIGVVNCRIDYRKGRNSPFSSKYTKRYEPNWEDLDTRPLPEWYDKAKIGIFLHWGVYSVPGYGSEWFWSNWKGGSKPIIEFMKKNYPPEFTYQEFAPMFKAEFFDPQNFADLFVKSGAKYVVLTSKHHDGFTLFPSKRSFSWNAEEVGPKRDLVGDLSTSIKAKGLKFGVYHSLYEWFNPIYEEDKKTNFTTRTYPDTKLWPDIKQLVNDYKPSIIWSDGDWEAYDTYWNSTDLLAWLYNDSPVKDEVVVNDRWGIDIPCKHGDFYNCADRYNPGILQNHKWENAFTVDSISWGYRRNMNLKEILSINQLLKEVVSTVSCGGNALINVGPTKEGTIAPIFEERLLALGEWLEINGEAIYSTSPWLHQNDTSVGDVWYTCTKSKYNAKRPTHIPTRSDTVTAIYAIFLNWPANNILTLRHMAAYLHSGTFKVRLLGNDEFLNWRISYGEAHIVLPDKSTVKSNNAWVLKFIQSQ</sequence>
<dbReference type="EC" id="3.2.1.51" evidence="3"/>
<keyword evidence="5 7" id="KW-0378">Hydrolase</keyword>
<evidence type="ECO:0000259" key="10">
    <source>
        <dbReference type="Pfam" id="PF16757"/>
    </source>
</evidence>
<keyword evidence="4 8" id="KW-0732">Signal</keyword>
<feature type="domain" description="Alpha-L-fucosidase C-terminal" evidence="10">
    <location>
        <begin position="375"/>
        <end position="477"/>
    </location>
</feature>
<evidence type="ECO:0000256" key="6">
    <source>
        <dbReference type="ARBA" id="ARBA00023295"/>
    </source>
</evidence>
<dbReference type="KEGG" id="gmw:113517595"/>
<dbReference type="PANTHER" id="PTHR10030">
    <property type="entry name" value="ALPHA-L-FUCOSIDASE"/>
    <property type="match status" value="1"/>
</dbReference>
<organism evidence="11 12">
    <name type="scientific">Galleria mellonella</name>
    <name type="common">Greater wax moth</name>
    <dbReference type="NCBI Taxonomy" id="7137"/>
    <lineage>
        <taxon>Eukaryota</taxon>
        <taxon>Metazoa</taxon>
        <taxon>Ecdysozoa</taxon>
        <taxon>Arthropoda</taxon>
        <taxon>Hexapoda</taxon>
        <taxon>Insecta</taxon>
        <taxon>Pterygota</taxon>
        <taxon>Neoptera</taxon>
        <taxon>Endopterygota</taxon>
        <taxon>Lepidoptera</taxon>
        <taxon>Glossata</taxon>
        <taxon>Ditrysia</taxon>
        <taxon>Pyraloidea</taxon>
        <taxon>Pyralidae</taxon>
        <taxon>Galleriinae</taxon>
        <taxon>Galleria</taxon>
    </lineage>
</organism>
<evidence type="ECO:0000256" key="5">
    <source>
        <dbReference type="ARBA" id="ARBA00022801"/>
    </source>
</evidence>
<name>A0A6J1WS10_GALME</name>
<dbReference type="SMART" id="SM00812">
    <property type="entry name" value="Alpha_L_fucos"/>
    <property type="match status" value="1"/>
</dbReference>
<accession>A0A6J1WS10</accession>
<feature type="signal peptide" evidence="8">
    <location>
        <begin position="1"/>
        <end position="15"/>
    </location>
</feature>
<dbReference type="PANTHER" id="PTHR10030:SF37">
    <property type="entry name" value="ALPHA-L-FUCOSIDASE-RELATED"/>
    <property type="match status" value="1"/>
</dbReference>
<dbReference type="PIRSF" id="PIRSF001092">
    <property type="entry name" value="Alpha-L-fucosidase"/>
    <property type="match status" value="1"/>
</dbReference>
<dbReference type="GO" id="GO:0004560">
    <property type="term" value="F:alpha-L-fucosidase activity"/>
    <property type="evidence" value="ECO:0007669"/>
    <property type="project" value="UniProtKB-EC"/>
</dbReference>
<dbReference type="AlphaFoldDB" id="A0A6J1WS10"/>
<evidence type="ECO:0000256" key="3">
    <source>
        <dbReference type="ARBA" id="ARBA00012662"/>
    </source>
</evidence>
<comment type="function">
    <text evidence="1">Alpha-L-fucosidase is responsible for hydrolyzing the alpha-1,6-linked fucose joined to the reducing-end N-acetylglucosamine of the carbohydrate moieties of glycoproteins.</text>
</comment>
<dbReference type="InterPro" id="IPR013780">
    <property type="entry name" value="Glyco_hydro_b"/>
</dbReference>
<dbReference type="Gene3D" id="2.60.40.1180">
    <property type="entry name" value="Golgi alpha-mannosidase II"/>
    <property type="match status" value="1"/>
</dbReference>
<evidence type="ECO:0000259" key="9">
    <source>
        <dbReference type="Pfam" id="PF01120"/>
    </source>
</evidence>
<feature type="chain" id="PRO_5046449907" description="alpha-L-fucosidase" evidence="8">
    <location>
        <begin position="16"/>
        <end position="481"/>
    </location>
</feature>
<reference evidence="12" key="1">
    <citation type="submission" date="2025-08" db="UniProtKB">
        <authorList>
            <consortium name="RefSeq"/>
        </authorList>
    </citation>
    <scope>IDENTIFICATION</scope>
    <source>
        <tissue evidence="12">Whole larvae</tissue>
    </source>
</reference>
<keyword evidence="6 7" id="KW-0326">Glycosidase</keyword>
<gene>
    <name evidence="12" type="primary">LOC113517595</name>
</gene>
<dbReference type="Proteomes" id="UP001652740">
    <property type="component" value="Unplaced"/>
</dbReference>
<dbReference type="SUPFAM" id="SSF51445">
    <property type="entry name" value="(Trans)glycosidases"/>
    <property type="match status" value="1"/>
</dbReference>
<dbReference type="GO" id="GO:0006004">
    <property type="term" value="P:fucose metabolic process"/>
    <property type="evidence" value="ECO:0007669"/>
    <property type="project" value="InterPro"/>
</dbReference>
<dbReference type="FunCoup" id="A0A6J1WS10">
    <property type="interactions" value="126"/>
</dbReference>
<dbReference type="GeneID" id="113517595"/>
<evidence type="ECO:0000256" key="1">
    <source>
        <dbReference type="ARBA" id="ARBA00004071"/>
    </source>
</evidence>
<dbReference type="InParanoid" id="A0A6J1WS10"/>
<dbReference type="Pfam" id="PF16757">
    <property type="entry name" value="Fucosidase_C"/>
    <property type="match status" value="1"/>
</dbReference>
<dbReference type="Gene3D" id="3.20.20.80">
    <property type="entry name" value="Glycosidases"/>
    <property type="match status" value="1"/>
</dbReference>
<dbReference type="InterPro" id="IPR031919">
    <property type="entry name" value="Fucosidase_C"/>
</dbReference>
<evidence type="ECO:0000313" key="12">
    <source>
        <dbReference type="RefSeq" id="XP_026758114.2"/>
    </source>
</evidence>
<dbReference type="InterPro" id="IPR017853">
    <property type="entry name" value="GH"/>
</dbReference>
<dbReference type="InterPro" id="IPR016286">
    <property type="entry name" value="FUC_metazoa-typ"/>
</dbReference>
<proteinExistence type="inferred from homology"/>
<keyword evidence="11" id="KW-1185">Reference proteome</keyword>
<comment type="similarity">
    <text evidence="2 7">Belongs to the glycosyl hydrolase 29 family.</text>
</comment>
<dbReference type="GO" id="GO:0016139">
    <property type="term" value="P:glycoside catabolic process"/>
    <property type="evidence" value="ECO:0007669"/>
    <property type="project" value="TreeGrafter"/>
</dbReference>
<protein>
    <recommendedName>
        <fullName evidence="3">alpha-L-fucosidase</fullName>
        <ecNumber evidence="3">3.2.1.51</ecNumber>
    </recommendedName>
</protein>
<dbReference type="GO" id="GO:0005764">
    <property type="term" value="C:lysosome"/>
    <property type="evidence" value="ECO:0007669"/>
    <property type="project" value="TreeGrafter"/>
</dbReference>
<evidence type="ECO:0000313" key="11">
    <source>
        <dbReference type="Proteomes" id="UP001652740"/>
    </source>
</evidence>
<dbReference type="PRINTS" id="PR00741">
    <property type="entry name" value="GLHYDRLASE29"/>
</dbReference>
<evidence type="ECO:0000256" key="7">
    <source>
        <dbReference type="PIRNR" id="PIRNR001092"/>
    </source>
</evidence>
<evidence type="ECO:0000256" key="2">
    <source>
        <dbReference type="ARBA" id="ARBA00007951"/>
    </source>
</evidence>
<dbReference type="RefSeq" id="XP_026758114.2">
    <property type="nucleotide sequence ID" value="XM_026902313.3"/>
</dbReference>
<evidence type="ECO:0000256" key="8">
    <source>
        <dbReference type="SAM" id="SignalP"/>
    </source>
</evidence>